<sequence>MIARHYLIVQRWRPFFLESKKAVRKIATWIRIPNLPIEL</sequence>
<organism evidence="1 2">
    <name type="scientific">Arachis hypogaea</name>
    <name type="common">Peanut</name>
    <dbReference type="NCBI Taxonomy" id="3818"/>
    <lineage>
        <taxon>Eukaryota</taxon>
        <taxon>Viridiplantae</taxon>
        <taxon>Streptophyta</taxon>
        <taxon>Embryophyta</taxon>
        <taxon>Tracheophyta</taxon>
        <taxon>Spermatophyta</taxon>
        <taxon>Magnoliopsida</taxon>
        <taxon>eudicotyledons</taxon>
        <taxon>Gunneridae</taxon>
        <taxon>Pentapetalae</taxon>
        <taxon>rosids</taxon>
        <taxon>fabids</taxon>
        <taxon>Fabales</taxon>
        <taxon>Fabaceae</taxon>
        <taxon>Papilionoideae</taxon>
        <taxon>50 kb inversion clade</taxon>
        <taxon>dalbergioids sensu lato</taxon>
        <taxon>Dalbergieae</taxon>
        <taxon>Pterocarpus clade</taxon>
        <taxon>Arachis</taxon>
    </lineage>
</organism>
<accession>A0A444XIH4</accession>
<keyword evidence="2" id="KW-1185">Reference proteome</keyword>
<name>A0A444XIH4_ARAHY</name>
<dbReference type="AlphaFoldDB" id="A0A444XIH4"/>
<evidence type="ECO:0000313" key="2">
    <source>
        <dbReference type="Proteomes" id="UP000289738"/>
    </source>
</evidence>
<proteinExistence type="predicted"/>
<dbReference type="Proteomes" id="UP000289738">
    <property type="component" value="Chromosome B09"/>
</dbReference>
<evidence type="ECO:0000313" key="1">
    <source>
        <dbReference type="EMBL" id="RYQ89472.1"/>
    </source>
</evidence>
<dbReference type="EMBL" id="SDMP01000019">
    <property type="protein sequence ID" value="RYQ89472.1"/>
    <property type="molecule type" value="Genomic_DNA"/>
</dbReference>
<comment type="caution">
    <text evidence="1">The sequence shown here is derived from an EMBL/GenBank/DDBJ whole genome shotgun (WGS) entry which is preliminary data.</text>
</comment>
<protein>
    <recommendedName>
        <fullName evidence="3">DUF4283 domain-containing protein</fullName>
    </recommendedName>
</protein>
<gene>
    <name evidence="1" type="ORF">Ahy_B09g096098</name>
</gene>
<evidence type="ECO:0008006" key="3">
    <source>
        <dbReference type="Google" id="ProtNLM"/>
    </source>
</evidence>
<reference evidence="1 2" key="1">
    <citation type="submission" date="2019-01" db="EMBL/GenBank/DDBJ databases">
        <title>Sequencing of cultivated peanut Arachis hypogaea provides insights into genome evolution and oil improvement.</title>
        <authorList>
            <person name="Chen X."/>
        </authorList>
    </citation>
    <scope>NUCLEOTIDE SEQUENCE [LARGE SCALE GENOMIC DNA]</scope>
    <source>
        <strain evidence="2">cv. Fuhuasheng</strain>
        <tissue evidence="1">Leaves</tissue>
    </source>
</reference>